<dbReference type="SUPFAM" id="SSF81406">
    <property type="entry name" value="Mitochondrial cytochrome c oxidase subunit IV"/>
    <property type="match status" value="1"/>
</dbReference>
<keyword evidence="7" id="KW-0560">Oxidoreductase</keyword>
<dbReference type="EMBL" id="KN818233">
    <property type="protein sequence ID" value="KIL67064.1"/>
    <property type="molecule type" value="Genomic_DNA"/>
</dbReference>
<sequence>MQANLALRLARQTAFRRSLHLRGLATSTTANAAHIAAESSSSSSVSASSRDASLIPLSNVEAQWATLSGEEKTAVHEQVEVLQKKDWKLLSLDEKKAAYYVAFGPHGPRAPVSKPGDSLKIFAYTMALVGAAGILSIALRQFGGPPPKTMTTEWQEAENARAREMNINPITGVSSPDYKGKGFVH</sequence>
<dbReference type="Pfam" id="PF02936">
    <property type="entry name" value="COX4"/>
    <property type="match status" value="1"/>
</dbReference>
<dbReference type="GO" id="GO:0016491">
    <property type="term" value="F:oxidoreductase activity"/>
    <property type="evidence" value="ECO:0007669"/>
    <property type="project" value="UniProtKB-KW"/>
</dbReference>
<dbReference type="HOGENOM" id="CLU_070101_3_0_1"/>
<accession>A0A0C2TJB7</accession>
<dbReference type="InterPro" id="IPR036639">
    <property type="entry name" value="Cyt_c_oxidase_su4_sf"/>
</dbReference>
<evidence type="ECO:0008006" key="12">
    <source>
        <dbReference type="Google" id="ProtNLM"/>
    </source>
</evidence>
<evidence type="ECO:0000256" key="9">
    <source>
        <dbReference type="ARBA" id="ARBA00023136"/>
    </source>
</evidence>
<keyword evidence="3" id="KW-0812">Transmembrane</keyword>
<evidence type="ECO:0000256" key="6">
    <source>
        <dbReference type="ARBA" id="ARBA00022989"/>
    </source>
</evidence>
<evidence type="ECO:0000256" key="4">
    <source>
        <dbReference type="ARBA" id="ARBA00022792"/>
    </source>
</evidence>
<dbReference type="GO" id="GO:0005743">
    <property type="term" value="C:mitochondrial inner membrane"/>
    <property type="evidence" value="ECO:0007669"/>
    <property type="project" value="UniProtKB-SubCell"/>
</dbReference>
<evidence type="ECO:0000256" key="7">
    <source>
        <dbReference type="ARBA" id="ARBA00023002"/>
    </source>
</evidence>
<keyword evidence="5" id="KW-0809">Transit peptide</keyword>
<keyword evidence="9" id="KW-0472">Membrane</keyword>
<dbReference type="STRING" id="946122.A0A0C2TJB7"/>
<evidence type="ECO:0000256" key="1">
    <source>
        <dbReference type="ARBA" id="ARBA00004434"/>
    </source>
</evidence>
<keyword evidence="6" id="KW-1133">Transmembrane helix</keyword>
<dbReference type="InterPro" id="IPR004203">
    <property type="entry name" value="Cyt_c_oxidase_su4_fam"/>
</dbReference>
<dbReference type="GO" id="GO:0045277">
    <property type="term" value="C:respiratory chain complex IV"/>
    <property type="evidence" value="ECO:0007669"/>
    <property type="project" value="InterPro"/>
</dbReference>
<proteinExistence type="inferred from homology"/>
<dbReference type="AlphaFoldDB" id="A0A0C2TJB7"/>
<name>A0A0C2TJB7_AMAMK</name>
<reference evidence="10 11" key="1">
    <citation type="submission" date="2014-04" db="EMBL/GenBank/DDBJ databases">
        <title>Evolutionary Origins and Diversification of the Mycorrhizal Mutualists.</title>
        <authorList>
            <consortium name="DOE Joint Genome Institute"/>
            <consortium name="Mycorrhizal Genomics Consortium"/>
            <person name="Kohler A."/>
            <person name="Kuo A."/>
            <person name="Nagy L.G."/>
            <person name="Floudas D."/>
            <person name="Copeland A."/>
            <person name="Barry K.W."/>
            <person name="Cichocki N."/>
            <person name="Veneault-Fourrey C."/>
            <person name="LaButti K."/>
            <person name="Lindquist E.A."/>
            <person name="Lipzen A."/>
            <person name="Lundell T."/>
            <person name="Morin E."/>
            <person name="Murat C."/>
            <person name="Riley R."/>
            <person name="Ohm R."/>
            <person name="Sun H."/>
            <person name="Tunlid A."/>
            <person name="Henrissat B."/>
            <person name="Grigoriev I.V."/>
            <person name="Hibbett D.S."/>
            <person name="Martin F."/>
        </authorList>
    </citation>
    <scope>NUCLEOTIDE SEQUENCE [LARGE SCALE GENOMIC DNA]</scope>
    <source>
        <strain evidence="10 11">Koide BX008</strain>
    </source>
</reference>
<dbReference type="Proteomes" id="UP000054549">
    <property type="component" value="Unassembled WGS sequence"/>
</dbReference>
<keyword evidence="11" id="KW-1185">Reference proteome</keyword>
<organism evidence="10 11">
    <name type="scientific">Amanita muscaria (strain Koide BX008)</name>
    <dbReference type="NCBI Taxonomy" id="946122"/>
    <lineage>
        <taxon>Eukaryota</taxon>
        <taxon>Fungi</taxon>
        <taxon>Dikarya</taxon>
        <taxon>Basidiomycota</taxon>
        <taxon>Agaricomycotina</taxon>
        <taxon>Agaricomycetes</taxon>
        <taxon>Agaricomycetidae</taxon>
        <taxon>Agaricales</taxon>
        <taxon>Pluteineae</taxon>
        <taxon>Amanitaceae</taxon>
        <taxon>Amanita</taxon>
    </lineage>
</organism>
<dbReference type="GO" id="GO:0006123">
    <property type="term" value="P:mitochondrial electron transport, cytochrome c to oxygen"/>
    <property type="evidence" value="ECO:0007669"/>
    <property type="project" value="InterPro"/>
</dbReference>
<dbReference type="PANTHER" id="PTHR10707:SF10">
    <property type="entry name" value="CYTOCHROME C OXIDASE SUBUNIT 4"/>
    <property type="match status" value="1"/>
</dbReference>
<dbReference type="FunCoup" id="A0A0C2TJB7">
    <property type="interactions" value="75"/>
</dbReference>
<protein>
    <recommendedName>
        <fullName evidence="12">Cytochrome c oxidase subunit IV</fullName>
    </recommendedName>
</protein>
<keyword evidence="4" id="KW-0999">Mitochondrion inner membrane</keyword>
<evidence type="ECO:0000313" key="10">
    <source>
        <dbReference type="EMBL" id="KIL67064.1"/>
    </source>
</evidence>
<keyword evidence="8" id="KW-0496">Mitochondrion</keyword>
<comment type="similarity">
    <text evidence="2">Belongs to the cytochrome c oxidase IV family.</text>
</comment>
<evidence type="ECO:0000313" key="11">
    <source>
        <dbReference type="Proteomes" id="UP000054549"/>
    </source>
</evidence>
<dbReference type="Gene3D" id="1.10.442.10">
    <property type="entry name" value="Cytochrome c oxidase subunit IV"/>
    <property type="match status" value="1"/>
</dbReference>
<gene>
    <name evidence="10" type="ORF">M378DRAFT_160040</name>
</gene>
<dbReference type="CDD" id="cd00922">
    <property type="entry name" value="Cyt_c_Oxidase_IV"/>
    <property type="match status" value="1"/>
</dbReference>
<dbReference type="InParanoid" id="A0A0C2TJB7"/>
<dbReference type="PANTHER" id="PTHR10707">
    <property type="entry name" value="CYTOCHROME C OXIDASE SUBUNIT IV"/>
    <property type="match status" value="1"/>
</dbReference>
<evidence type="ECO:0000256" key="5">
    <source>
        <dbReference type="ARBA" id="ARBA00022946"/>
    </source>
</evidence>
<comment type="subcellular location">
    <subcellularLocation>
        <location evidence="1">Mitochondrion inner membrane</location>
        <topology evidence="1">Single-pass membrane protein</topology>
    </subcellularLocation>
</comment>
<evidence type="ECO:0000256" key="3">
    <source>
        <dbReference type="ARBA" id="ARBA00022692"/>
    </source>
</evidence>
<evidence type="ECO:0000256" key="2">
    <source>
        <dbReference type="ARBA" id="ARBA00008135"/>
    </source>
</evidence>
<evidence type="ECO:0000256" key="8">
    <source>
        <dbReference type="ARBA" id="ARBA00023128"/>
    </source>
</evidence>
<dbReference type="OrthoDB" id="186013at2759"/>